<dbReference type="EC" id="6.1.1.4" evidence="2"/>
<dbReference type="Gene3D" id="3.40.50.620">
    <property type="entry name" value="HUPs"/>
    <property type="match status" value="1"/>
</dbReference>
<proteinExistence type="inferred from homology"/>
<evidence type="ECO:0000256" key="7">
    <source>
        <dbReference type="ARBA" id="ARBA00023146"/>
    </source>
</evidence>
<evidence type="ECO:0000256" key="2">
    <source>
        <dbReference type="ARBA" id="ARBA00013164"/>
    </source>
</evidence>
<dbReference type="Proteomes" id="UP000281406">
    <property type="component" value="Unassembled WGS sequence"/>
</dbReference>
<keyword evidence="5" id="KW-0067">ATP-binding</keyword>
<feature type="domain" description="Methionyl/Valyl/Leucyl/Isoleucyl-tRNA synthetase anticodon-binding" evidence="10">
    <location>
        <begin position="260"/>
        <end position="378"/>
    </location>
</feature>
<evidence type="ECO:0000256" key="4">
    <source>
        <dbReference type="ARBA" id="ARBA00022741"/>
    </source>
</evidence>
<dbReference type="Pfam" id="PF08264">
    <property type="entry name" value="Anticodon_1"/>
    <property type="match status" value="1"/>
</dbReference>
<evidence type="ECO:0000256" key="6">
    <source>
        <dbReference type="ARBA" id="ARBA00022917"/>
    </source>
</evidence>
<dbReference type="InterPro" id="IPR009080">
    <property type="entry name" value="tRNAsynth_Ia_anticodon-bd"/>
</dbReference>
<gene>
    <name evidence="11" type="ORF">DPX16_5913</name>
</gene>
<keyword evidence="4" id="KW-0547">Nucleotide-binding</keyword>
<dbReference type="GO" id="GO:0032543">
    <property type="term" value="P:mitochondrial translation"/>
    <property type="evidence" value="ECO:0007669"/>
    <property type="project" value="TreeGrafter"/>
</dbReference>
<feature type="domain" description="Aminoacyl-tRNA synthetase class Ia" evidence="9">
    <location>
        <begin position="120"/>
        <end position="160"/>
    </location>
</feature>
<evidence type="ECO:0000256" key="8">
    <source>
        <dbReference type="ARBA" id="ARBA00047469"/>
    </source>
</evidence>
<dbReference type="InterPro" id="IPR014729">
    <property type="entry name" value="Rossmann-like_a/b/a_fold"/>
</dbReference>
<reference evidence="11 12" key="1">
    <citation type="submission" date="2018-10" db="EMBL/GenBank/DDBJ databases">
        <title>Genome assembly for a Yunnan-Guizhou Plateau 3E fish, Anabarilius grahami (Regan), and its evolutionary and genetic applications.</title>
        <authorList>
            <person name="Jiang W."/>
        </authorList>
    </citation>
    <scope>NUCLEOTIDE SEQUENCE [LARGE SCALE GENOMIC DNA]</scope>
    <source>
        <strain evidence="11">AG-KIZ</strain>
        <tissue evidence="11">Muscle</tissue>
    </source>
</reference>
<comment type="catalytic activity">
    <reaction evidence="8">
        <text>tRNA(Leu) + L-leucine + ATP = L-leucyl-tRNA(Leu) + AMP + diphosphate</text>
        <dbReference type="Rhea" id="RHEA:11688"/>
        <dbReference type="Rhea" id="RHEA-COMP:9613"/>
        <dbReference type="Rhea" id="RHEA-COMP:9622"/>
        <dbReference type="ChEBI" id="CHEBI:30616"/>
        <dbReference type="ChEBI" id="CHEBI:33019"/>
        <dbReference type="ChEBI" id="CHEBI:57427"/>
        <dbReference type="ChEBI" id="CHEBI:78442"/>
        <dbReference type="ChEBI" id="CHEBI:78494"/>
        <dbReference type="ChEBI" id="CHEBI:456215"/>
        <dbReference type="EC" id="6.1.1.4"/>
    </reaction>
</comment>
<evidence type="ECO:0000259" key="9">
    <source>
        <dbReference type="Pfam" id="PF00133"/>
    </source>
</evidence>
<comment type="similarity">
    <text evidence="1">Belongs to the class-I aminoacyl-tRNA synthetase family.</text>
</comment>
<dbReference type="PANTHER" id="PTHR43740">
    <property type="entry name" value="LEUCYL-TRNA SYNTHETASE"/>
    <property type="match status" value="1"/>
</dbReference>
<accession>A0A3N0Y367</accession>
<dbReference type="PRINTS" id="PR00985">
    <property type="entry name" value="TRNASYNTHLEU"/>
</dbReference>
<evidence type="ECO:0000256" key="5">
    <source>
        <dbReference type="ARBA" id="ARBA00022840"/>
    </source>
</evidence>
<dbReference type="Gene3D" id="1.10.730.10">
    <property type="entry name" value="Isoleucyl-tRNA Synthetase, Domain 1"/>
    <property type="match status" value="1"/>
</dbReference>
<organism evidence="11 12">
    <name type="scientific">Anabarilius grahami</name>
    <name type="common">Kanglang fish</name>
    <name type="synonym">Barilius grahami</name>
    <dbReference type="NCBI Taxonomy" id="495550"/>
    <lineage>
        <taxon>Eukaryota</taxon>
        <taxon>Metazoa</taxon>
        <taxon>Chordata</taxon>
        <taxon>Craniata</taxon>
        <taxon>Vertebrata</taxon>
        <taxon>Euteleostomi</taxon>
        <taxon>Actinopterygii</taxon>
        <taxon>Neopterygii</taxon>
        <taxon>Teleostei</taxon>
        <taxon>Ostariophysi</taxon>
        <taxon>Cypriniformes</taxon>
        <taxon>Xenocyprididae</taxon>
        <taxon>Xenocypridinae</taxon>
        <taxon>Xenocypridinae incertae sedis</taxon>
        <taxon>Anabarilius</taxon>
    </lineage>
</organism>
<evidence type="ECO:0000259" key="10">
    <source>
        <dbReference type="Pfam" id="PF08264"/>
    </source>
</evidence>
<dbReference type="GO" id="GO:0005524">
    <property type="term" value="F:ATP binding"/>
    <property type="evidence" value="ECO:0007669"/>
    <property type="project" value="UniProtKB-KW"/>
</dbReference>
<dbReference type="SUPFAM" id="SSF47323">
    <property type="entry name" value="Anticodon-binding domain of a subclass of class I aminoacyl-tRNA synthetases"/>
    <property type="match status" value="1"/>
</dbReference>
<keyword evidence="12" id="KW-1185">Reference proteome</keyword>
<dbReference type="GO" id="GO:0005739">
    <property type="term" value="C:mitochondrion"/>
    <property type="evidence" value="ECO:0007669"/>
    <property type="project" value="TreeGrafter"/>
</dbReference>
<dbReference type="PANTHER" id="PTHR43740:SF2">
    <property type="entry name" value="LEUCINE--TRNA LIGASE, MITOCHONDRIAL"/>
    <property type="match status" value="1"/>
</dbReference>
<evidence type="ECO:0000313" key="11">
    <source>
        <dbReference type="EMBL" id="ROL33018.1"/>
    </source>
</evidence>
<dbReference type="InterPro" id="IPR002302">
    <property type="entry name" value="Leu-tRNA-ligase"/>
</dbReference>
<dbReference type="FunFam" id="1.10.730.10:FF:000002">
    <property type="entry name" value="Leucine--tRNA ligase"/>
    <property type="match status" value="1"/>
</dbReference>
<dbReference type="OrthoDB" id="15954at2759"/>
<dbReference type="SUPFAM" id="SSF52374">
    <property type="entry name" value="Nucleotidylyl transferase"/>
    <property type="match status" value="1"/>
</dbReference>
<dbReference type="InterPro" id="IPR013155">
    <property type="entry name" value="M/V/L/I-tRNA-synth_anticd-bd"/>
</dbReference>
<keyword evidence="6" id="KW-0648">Protein biosynthesis</keyword>
<evidence type="ECO:0000313" key="12">
    <source>
        <dbReference type="Proteomes" id="UP000281406"/>
    </source>
</evidence>
<keyword evidence="7" id="KW-0030">Aminoacyl-tRNA synthetase</keyword>
<dbReference type="AlphaFoldDB" id="A0A3N0Y367"/>
<comment type="caution">
    <text evidence="11">The sequence shown here is derived from an EMBL/GenBank/DDBJ whole genome shotgun (WGS) entry which is preliminary data.</text>
</comment>
<protein>
    <recommendedName>
        <fullName evidence="2">leucine--tRNA ligase</fullName>
        <ecNumber evidence="2">6.1.1.4</ecNumber>
    </recommendedName>
</protein>
<dbReference type="GO" id="GO:0004823">
    <property type="term" value="F:leucine-tRNA ligase activity"/>
    <property type="evidence" value="ECO:0007669"/>
    <property type="project" value="UniProtKB-EC"/>
</dbReference>
<name>A0A3N0Y367_ANAGA</name>
<dbReference type="InterPro" id="IPR002300">
    <property type="entry name" value="aa-tRNA-synth_Ia"/>
</dbReference>
<dbReference type="Pfam" id="PF00133">
    <property type="entry name" value="tRNA-synt_1"/>
    <property type="match status" value="1"/>
</dbReference>
<keyword evidence="3 11" id="KW-0436">Ligase</keyword>
<evidence type="ECO:0000256" key="3">
    <source>
        <dbReference type="ARBA" id="ARBA00022598"/>
    </source>
</evidence>
<dbReference type="EMBL" id="RJVU01053528">
    <property type="protein sequence ID" value="ROL33018.1"/>
    <property type="molecule type" value="Genomic_DNA"/>
</dbReference>
<dbReference type="GO" id="GO:0006429">
    <property type="term" value="P:leucyl-tRNA aminoacylation"/>
    <property type="evidence" value="ECO:0007669"/>
    <property type="project" value="InterPro"/>
</dbReference>
<sequence>MDTFVDSSWYYFRYTDPHNPLRPFARSRADHWMPVDVYIGGKEHAVMHLYYARFLSHFCRDQGMVSHREPFRKLLVQGLIKGQTFRVAETGQYLKKEDVDFTGSEPVQRDTGSHLQVTWEKMSKSKHNGLDPQEVVQQYGIDTMRLYLLYAAPPEQDILWDVKTDAIPGVLRWQARLWGLVTKLRSAREGQETPNPSVLNKRERSEAKKIWENKNYAITQGLSRIVVVHSVLMWSRPDLDYPKEIGDLVSNHDRRAASTTEVTGHFTEDFLFNAAISRLMGLTNTLSQASARVVLHSVEFEEALASLCLMAAPMCPHLASELWAGLSQVRNPLGSVLSGKGSVLQQPWPSVDPEYLQTPDTLQLSIRINNKACGNISVPREVAQDAQKVQELVLNSPLGARLLSNRVIKKAFLSPRTALINFLVEE</sequence>
<evidence type="ECO:0000256" key="1">
    <source>
        <dbReference type="ARBA" id="ARBA00005594"/>
    </source>
</evidence>